<dbReference type="PIRSF" id="PIRSF000337">
    <property type="entry name" value="NTA_MOA"/>
    <property type="match status" value="1"/>
</dbReference>
<evidence type="ECO:0000313" key="9">
    <source>
        <dbReference type="Proteomes" id="UP000675554"/>
    </source>
</evidence>
<name>A0A8T4IJN3_9ACTN</name>
<comment type="caution">
    <text evidence="8">The sequence shown here is derived from an EMBL/GenBank/DDBJ whole genome shotgun (WGS) entry which is preliminary data.</text>
</comment>
<evidence type="ECO:0000259" key="7">
    <source>
        <dbReference type="Pfam" id="PF00296"/>
    </source>
</evidence>
<gene>
    <name evidence="8" type="ORF">KDA82_00155</name>
</gene>
<keyword evidence="2 6" id="KW-0288">FMN</keyword>
<dbReference type="NCBIfam" id="TIGR03860">
    <property type="entry name" value="FMN_nitrolo"/>
    <property type="match status" value="1"/>
</dbReference>
<dbReference type="InterPro" id="IPR036661">
    <property type="entry name" value="Luciferase-like_sf"/>
</dbReference>
<keyword evidence="3" id="KW-0560">Oxidoreductase</keyword>
<dbReference type="Proteomes" id="UP000675554">
    <property type="component" value="Unassembled WGS sequence"/>
</dbReference>
<feature type="binding site" evidence="6">
    <location>
        <position position="231"/>
    </location>
    <ligand>
        <name>FMN</name>
        <dbReference type="ChEBI" id="CHEBI:58210"/>
    </ligand>
</feature>
<sequence>MSNQPLKFFAFDICAPAHLTAGSWRDALDEGWRYTDLSYWTDTARMLEEACFDGIFFADTVGYHDVYGGSPDAAMRDAAQFPVSEPALVVPAMAAVTRHLGFGVTASLTYEQPYALARKFSTLDHLTDGRVGWNIVTSYNESAARNLGLGTQIPHDARYDMADEYLEVCYKLWEGSWQEDAVIRDRAAGAYLDPRRIRPVQHQGAYFDVPGIHLCEPSPQRTPVLFQAGASSRGRTFAARNAEAVFVNTMTPELTRRDVDRIRTAVGGTGRDPRSVRILALITVIVAPTDAQAWEKYERHLRHAGYEGALARFAGWTGIDLSTVDPDTPLEHADVEGCRSVAEMFSKADPSRTWTARQIAEFIGIGGTGAVIVGSPRTVAAELRTWREVADVDGFNLSYATKPGGWRDFIELALPELRRQGLARERYDEGAATLRESFYGAGRRHTLPDHPASAVRRARTPHLGADTFPAGGHVPVTVSR</sequence>
<dbReference type="GO" id="GO:0004497">
    <property type="term" value="F:monooxygenase activity"/>
    <property type="evidence" value="ECO:0007669"/>
    <property type="project" value="UniProtKB-KW"/>
</dbReference>
<dbReference type="EMBL" id="JAGSMN010000002">
    <property type="protein sequence ID" value="MBR7671472.1"/>
    <property type="molecule type" value="Genomic_DNA"/>
</dbReference>
<feature type="binding site" evidence="6">
    <location>
        <position position="105"/>
    </location>
    <ligand>
        <name>FMN</name>
        <dbReference type="ChEBI" id="CHEBI:58210"/>
    </ligand>
</feature>
<evidence type="ECO:0000256" key="4">
    <source>
        <dbReference type="ARBA" id="ARBA00023033"/>
    </source>
</evidence>
<keyword evidence="9" id="KW-1185">Reference proteome</keyword>
<dbReference type="PANTHER" id="PTHR30011">
    <property type="entry name" value="ALKANESULFONATE MONOOXYGENASE-RELATED"/>
    <property type="match status" value="1"/>
</dbReference>
<evidence type="ECO:0000256" key="2">
    <source>
        <dbReference type="ARBA" id="ARBA00022643"/>
    </source>
</evidence>
<evidence type="ECO:0000256" key="3">
    <source>
        <dbReference type="ARBA" id="ARBA00023002"/>
    </source>
</evidence>
<dbReference type="InterPro" id="IPR011251">
    <property type="entry name" value="Luciferase-like_dom"/>
</dbReference>
<keyword evidence="4" id="KW-0503">Monooxygenase</keyword>
<evidence type="ECO:0000256" key="5">
    <source>
        <dbReference type="ARBA" id="ARBA00033748"/>
    </source>
</evidence>
<evidence type="ECO:0000256" key="6">
    <source>
        <dbReference type="PIRSR" id="PIRSR000337-1"/>
    </source>
</evidence>
<dbReference type="SUPFAM" id="SSF51679">
    <property type="entry name" value="Bacterial luciferase-like"/>
    <property type="match status" value="1"/>
</dbReference>
<protein>
    <submittedName>
        <fullName evidence="8">LLM class flavin-dependent oxidoreductase</fullName>
    </submittedName>
</protein>
<feature type="binding site" evidence="6">
    <location>
        <position position="59"/>
    </location>
    <ligand>
        <name>FMN</name>
        <dbReference type="ChEBI" id="CHEBI:58210"/>
    </ligand>
</feature>
<dbReference type="PANTHER" id="PTHR30011:SF16">
    <property type="entry name" value="C2H2 FINGER DOMAIN TRANSCRIPTION FACTOR (EUROFUNG)-RELATED"/>
    <property type="match status" value="1"/>
</dbReference>
<proteinExistence type="inferred from homology"/>
<keyword evidence="1 6" id="KW-0285">Flavoprotein</keyword>
<dbReference type="AlphaFoldDB" id="A0A8T4IJN3"/>
<comment type="similarity">
    <text evidence="5">Belongs to the NtaA/SnaA/DszA monooxygenase family.</text>
</comment>
<dbReference type="Gene3D" id="3.20.20.30">
    <property type="entry name" value="Luciferase-like domain"/>
    <property type="match status" value="1"/>
</dbReference>
<dbReference type="InterPro" id="IPR016215">
    <property type="entry name" value="NTA_MOA"/>
</dbReference>
<feature type="domain" description="Luciferase-like" evidence="7">
    <location>
        <begin position="27"/>
        <end position="389"/>
    </location>
</feature>
<feature type="binding site" evidence="6">
    <location>
        <position position="155"/>
    </location>
    <ligand>
        <name>FMN</name>
        <dbReference type="ChEBI" id="CHEBI:58210"/>
    </ligand>
</feature>
<reference evidence="8" key="1">
    <citation type="submission" date="2021-04" db="EMBL/GenBank/DDBJ databases">
        <title>Sequencing of actinobacteria type strains.</title>
        <authorList>
            <person name="Nguyen G.-S."/>
            <person name="Wentzel A."/>
        </authorList>
    </citation>
    <scope>NUCLEOTIDE SEQUENCE</scope>
    <source>
        <strain evidence="8">DSM 42095</strain>
    </source>
</reference>
<evidence type="ECO:0000256" key="1">
    <source>
        <dbReference type="ARBA" id="ARBA00022630"/>
    </source>
</evidence>
<dbReference type="Pfam" id="PF00296">
    <property type="entry name" value="Bac_luciferase"/>
    <property type="match status" value="1"/>
</dbReference>
<evidence type="ECO:0000313" key="8">
    <source>
        <dbReference type="EMBL" id="MBR7671472.1"/>
    </source>
</evidence>
<dbReference type="InterPro" id="IPR051260">
    <property type="entry name" value="Diverse_substr_monoxygenases"/>
</dbReference>
<accession>A0A8T4IJN3</accession>
<dbReference type="GO" id="GO:0016705">
    <property type="term" value="F:oxidoreductase activity, acting on paired donors, with incorporation or reduction of molecular oxygen"/>
    <property type="evidence" value="ECO:0007669"/>
    <property type="project" value="InterPro"/>
</dbReference>
<feature type="binding site" evidence="6">
    <location>
        <position position="159"/>
    </location>
    <ligand>
        <name>FMN</name>
        <dbReference type="ChEBI" id="CHEBI:58210"/>
    </ligand>
</feature>
<organism evidence="8 9">
    <name type="scientific">Streptomyces daliensis</name>
    <dbReference type="NCBI Taxonomy" id="299421"/>
    <lineage>
        <taxon>Bacteria</taxon>
        <taxon>Bacillati</taxon>
        <taxon>Actinomycetota</taxon>
        <taxon>Actinomycetes</taxon>
        <taxon>Kitasatosporales</taxon>
        <taxon>Streptomycetaceae</taxon>
        <taxon>Streptomyces</taxon>
    </lineage>
</organism>